<dbReference type="EMBL" id="QFFZ01000040">
    <property type="protein sequence ID" value="TEB09686.1"/>
    <property type="molecule type" value="Genomic_DNA"/>
</dbReference>
<feature type="compositionally biased region" description="Basic and acidic residues" evidence="1">
    <location>
        <begin position="15"/>
        <end position="33"/>
    </location>
</feature>
<comment type="caution">
    <text evidence="2">The sequence shown here is derived from an EMBL/GenBank/DDBJ whole genome shotgun (WGS) entry which is preliminary data.</text>
</comment>
<dbReference type="InterPro" id="IPR020256">
    <property type="entry name" value="Spore_coat_CotJA"/>
</dbReference>
<protein>
    <recommendedName>
        <fullName evidence="4">Spore coat associated protein JA (CotJA)</fullName>
    </recommendedName>
</protein>
<evidence type="ECO:0008006" key="4">
    <source>
        <dbReference type="Google" id="ProtNLM"/>
    </source>
</evidence>
<dbReference type="Proteomes" id="UP000297597">
    <property type="component" value="Unassembled WGS sequence"/>
</dbReference>
<feature type="region of interest" description="Disordered" evidence="1">
    <location>
        <begin position="1"/>
        <end position="34"/>
    </location>
</feature>
<organism evidence="2 3">
    <name type="scientific">Pelotomaculum propionicicum</name>
    <dbReference type="NCBI Taxonomy" id="258475"/>
    <lineage>
        <taxon>Bacteria</taxon>
        <taxon>Bacillati</taxon>
        <taxon>Bacillota</taxon>
        <taxon>Clostridia</taxon>
        <taxon>Eubacteriales</taxon>
        <taxon>Desulfotomaculaceae</taxon>
        <taxon>Pelotomaculum</taxon>
    </lineage>
</organism>
<keyword evidence="3" id="KW-1185">Reference proteome</keyword>
<gene>
    <name evidence="2" type="ORF">Pmgp_02932</name>
</gene>
<dbReference type="OrthoDB" id="9800571at2"/>
<dbReference type="RefSeq" id="WP_134214718.1">
    <property type="nucleotide sequence ID" value="NZ_QFFZ01000040.1"/>
</dbReference>
<evidence type="ECO:0000313" key="3">
    <source>
        <dbReference type="Proteomes" id="UP000297597"/>
    </source>
</evidence>
<evidence type="ECO:0000256" key="1">
    <source>
        <dbReference type="SAM" id="MobiDB-lite"/>
    </source>
</evidence>
<accession>A0A4Y7RLI4</accession>
<proteinExistence type="predicted"/>
<dbReference type="Pfam" id="PF11007">
    <property type="entry name" value="CotJA"/>
    <property type="match status" value="1"/>
</dbReference>
<dbReference type="AlphaFoldDB" id="A0A4Y7RLI4"/>
<name>A0A4Y7RLI4_9FIRM</name>
<evidence type="ECO:0000313" key="2">
    <source>
        <dbReference type="EMBL" id="TEB09686.1"/>
    </source>
</evidence>
<sequence length="86" mass="9835">MFLRASHPFFGRQPVKAERKEDKENRQSSEIKAEAAATEVQAEGIFPQARLAQSYVIWQKYGPIFNPAEALEKGTIFPDLYSPYPF</sequence>
<reference evidence="2 3" key="1">
    <citation type="journal article" date="2018" name="Environ. Microbiol.">
        <title>Novel energy conservation strategies and behaviour of Pelotomaculum schinkii driving syntrophic propionate catabolism.</title>
        <authorList>
            <person name="Hidalgo-Ahumada C.A.P."/>
            <person name="Nobu M.K."/>
            <person name="Narihiro T."/>
            <person name="Tamaki H."/>
            <person name="Liu W.T."/>
            <person name="Kamagata Y."/>
            <person name="Stams A.J.M."/>
            <person name="Imachi H."/>
            <person name="Sousa D.Z."/>
        </authorList>
    </citation>
    <scope>NUCLEOTIDE SEQUENCE [LARGE SCALE GENOMIC DNA]</scope>
    <source>
        <strain evidence="2 3">MGP</strain>
    </source>
</reference>